<dbReference type="InterPro" id="IPR027417">
    <property type="entry name" value="P-loop_NTPase"/>
</dbReference>
<reference evidence="7 8" key="1">
    <citation type="submission" date="2019-09" db="EMBL/GenBank/DDBJ databases">
        <title>Bird 10,000 Genomes (B10K) Project - Family phase.</title>
        <authorList>
            <person name="Zhang G."/>
        </authorList>
    </citation>
    <scope>NUCLEOTIDE SEQUENCE [LARGE SCALE GENOMIC DNA]</scope>
    <source>
        <strain evidence="7">B10K-MSB-01</strain>
    </source>
</reference>
<comment type="similarity">
    <text evidence="2 5">Belongs to the sulfotransferase 1 family.</text>
</comment>
<organism evidence="7 8">
    <name type="scientific">Nothocercus julius</name>
    <dbReference type="NCBI Taxonomy" id="2585813"/>
    <lineage>
        <taxon>Eukaryota</taxon>
        <taxon>Metazoa</taxon>
        <taxon>Chordata</taxon>
        <taxon>Craniata</taxon>
        <taxon>Vertebrata</taxon>
        <taxon>Euteleostomi</taxon>
        <taxon>Archelosauria</taxon>
        <taxon>Archosauria</taxon>
        <taxon>Dinosauria</taxon>
        <taxon>Saurischia</taxon>
        <taxon>Theropoda</taxon>
        <taxon>Coelurosauria</taxon>
        <taxon>Aves</taxon>
        <taxon>Palaeognathae</taxon>
        <taxon>Tinamiformes</taxon>
        <taxon>Tinamidae</taxon>
        <taxon>Nothocercus</taxon>
    </lineage>
</organism>
<evidence type="ECO:0000256" key="3">
    <source>
        <dbReference type="ARBA" id="ARBA00022490"/>
    </source>
</evidence>
<dbReference type="GO" id="GO:0008146">
    <property type="term" value="F:sulfotransferase activity"/>
    <property type="evidence" value="ECO:0007669"/>
    <property type="project" value="InterPro"/>
</dbReference>
<evidence type="ECO:0000313" key="7">
    <source>
        <dbReference type="EMBL" id="NXA56433.1"/>
    </source>
</evidence>
<comment type="caution">
    <text evidence="7">The sequence shown here is derived from an EMBL/GenBank/DDBJ whole genome shotgun (WGS) entry which is preliminary data.</text>
</comment>
<keyword evidence="8" id="KW-1185">Reference proteome</keyword>
<evidence type="ECO:0000256" key="5">
    <source>
        <dbReference type="RuleBase" id="RU361155"/>
    </source>
</evidence>
<dbReference type="PANTHER" id="PTHR11783">
    <property type="entry name" value="SULFOTRANSFERASE SULT"/>
    <property type="match status" value="1"/>
</dbReference>
<evidence type="ECO:0000256" key="4">
    <source>
        <dbReference type="ARBA" id="ARBA00022679"/>
    </source>
</evidence>
<dbReference type="Gene3D" id="3.40.50.300">
    <property type="entry name" value="P-loop containing nucleotide triphosphate hydrolases"/>
    <property type="match status" value="1"/>
</dbReference>
<dbReference type="EC" id="2.8.2.-" evidence="5"/>
<dbReference type="Pfam" id="PF00685">
    <property type="entry name" value="Sulfotransfer_1"/>
    <property type="match status" value="2"/>
</dbReference>
<dbReference type="FunFam" id="3.40.50.300:FF:000433">
    <property type="entry name" value="Estrogen sulfotransferase"/>
    <property type="match status" value="1"/>
</dbReference>
<feature type="domain" description="Sulfotransferase" evidence="6">
    <location>
        <begin position="288"/>
        <end position="316"/>
    </location>
</feature>
<evidence type="ECO:0000313" key="8">
    <source>
        <dbReference type="Proteomes" id="UP000531559"/>
    </source>
</evidence>
<evidence type="ECO:0000259" key="6">
    <source>
        <dbReference type="Pfam" id="PF00685"/>
    </source>
</evidence>
<dbReference type="AlphaFoldDB" id="A0A7K7WT46"/>
<dbReference type="OrthoDB" id="205623at2759"/>
<comment type="subcellular location">
    <subcellularLocation>
        <location evidence="1">Cytoplasm</location>
    </subcellularLocation>
</comment>
<feature type="non-terminal residue" evidence="7">
    <location>
        <position position="1"/>
    </location>
</feature>
<dbReference type="InterPro" id="IPR000863">
    <property type="entry name" value="Sulfotransferase_dom"/>
</dbReference>
<sequence length="324" mass="37300">MASADTWLRQPCRLVRDIPMVGAFAHNWERVDAFQSRAEDIVVATFPKSGTTWICEIVDMILHGGDPEQCKRDAINRRVPLLEFAVPGQLPAGRTDLLASRPSPRVVKTHLPARVLPPPFWLNGCKVVYVARNAKDVAVSYYHFYLMNKLLPHAGAWAEYLEEFMAGRVAYGSWYDHVKGYWERRKEHPILYIFYEDMKEDPQREIRKVAQFLQRDLPPAVLDAIARHTSFEAMRDNPATNYTMVPADLMDHHASPFMRKGERHPPRAVFPSLLPFVVPFTPSRLVPGVAGDWKNHFTVAQSERFDEDYARKMEGTDLHFRTEL</sequence>
<feature type="domain" description="Sulfotransferase" evidence="6">
    <location>
        <begin position="39"/>
        <end position="262"/>
    </location>
</feature>
<keyword evidence="3" id="KW-0963">Cytoplasm</keyword>
<proteinExistence type="inferred from homology"/>
<dbReference type="GO" id="GO:0005737">
    <property type="term" value="C:cytoplasm"/>
    <property type="evidence" value="ECO:0007669"/>
    <property type="project" value="UniProtKB-SubCell"/>
</dbReference>
<evidence type="ECO:0000256" key="1">
    <source>
        <dbReference type="ARBA" id="ARBA00004496"/>
    </source>
</evidence>
<gene>
    <name evidence="7" type="primary">Sult1b1_0</name>
    <name evidence="7" type="ORF">NOTJUL_R12310</name>
</gene>
<name>A0A7K7WT46_9AVES</name>
<accession>A0A7K7WT46</accession>
<feature type="non-terminal residue" evidence="7">
    <location>
        <position position="324"/>
    </location>
</feature>
<protein>
    <recommendedName>
        <fullName evidence="5">Sulfotransferase</fullName>
        <ecNumber evidence="5">2.8.2.-</ecNumber>
    </recommendedName>
</protein>
<dbReference type="Proteomes" id="UP000531559">
    <property type="component" value="Unassembled WGS sequence"/>
</dbReference>
<evidence type="ECO:0000256" key="2">
    <source>
        <dbReference type="ARBA" id="ARBA00005771"/>
    </source>
</evidence>
<dbReference type="EMBL" id="VZSV01000377">
    <property type="protein sequence ID" value="NXA56433.1"/>
    <property type="molecule type" value="Genomic_DNA"/>
</dbReference>
<keyword evidence="4 5" id="KW-0808">Transferase</keyword>
<dbReference type="SUPFAM" id="SSF52540">
    <property type="entry name" value="P-loop containing nucleoside triphosphate hydrolases"/>
    <property type="match status" value="1"/>
</dbReference>